<dbReference type="InterPro" id="IPR001680">
    <property type="entry name" value="WD40_rpt"/>
</dbReference>
<dbReference type="Pfam" id="PF00400">
    <property type="entry name" value="WD40"/>
    <property type="match status" value="1"/>
</dbReference>
<dbReference type="InterPro" id="IPR036322">
    <property type="entry name" value="WD40_repeat_dom_sf"/>
</dbReference>
<sequence>METTNFHDSNLYNFVDGRSIDFRHDVSRSLQMHSSLLRRLTQEGELEGHQGCVNTVAWNSRGSLLISGSDDTRVGEVEVGEDAEGFSLGWWGFCVEATSNKVENGLFREKSREDWV</sequence>
<evidence type="ECO:0000256" key="3">
    <source>
        <dbReference type="PROSITE-ProRule" id="PRU00221"/>
    </source>
</evidence>
<evidence type="ECO:0000256" key="2">
    <source>
        <dbReference type="ARBA" id="ARBA00022737"/>
    </source>
</evidence>
<dbReference type="PROSITE" id="PS50082">
    <property type="entry name" value="WD_REPEATS_2"/>
    <property type="match status" value="1"/>
</dbReference>
<dbReference type="Gene3D" id="2.130.10.10">
    <property type="entry name" value="YVTN repeat-like/Quinoprotein amine dehydrogenase"/>
    <property type="match status" value="1"/>
</dbReference>
<dbReference type="InParanoid" id="F6H109"/>
<evidence type="ECO:0000256" key="1">
    <source>
        <dbReference type="ARBA" id="ARBA00022574"/>
    </source>
</evidence>
<dbReference type="SMART" id="SM00320">
    <property type="entry name" value="WD40"/>
    <property type="match status" value="1"/>
</dbReference>
<dbReference type="InterPro" id="IPR015943">
    <property type="entry name" value="WD40/YVTN_repeat-like_dom_sf"/>
</dbReference>
<evidence type="ECO:0000313" key="4">
    <source>
        <dbReference type="EMBL" id="CCB45631.1"/>
    </source>
</evidence>
<evidence type="ECO:0000313" key="5">
    <source>
        <dbReference type="Proteomes" id="UP000009183"/>
    </source>
</evidence>
<keyword evidence="5" id="KW-1185">Reference proteome</keyword>
<name>F6H109_VITVI</name>
<dbReference type="PaxDb" id="29760-VIT_18s0001g07190.t01"/>
<accession>F6H109</accession>
<protein>
    <submittedName>
        <fullName evidence="4">Uncharacterized protein</fullName>
    </submittedName>
</protein>
<reference evidence="5" key="1">
    <citation type="journal article" date="2007" name="Nature">
        <title>The grapevine genome sequence suggests ancestral hexaploidization in major angiosperm phyla.</title>
        <authorList>
            <consortium name="The French-Italian Public Consortium for Grapevine Genome Characterization."/>
            <person name="Jaillon O."/>
            <person name="Aury J.-M."/>
            <person name="Noel B."/>
            <person name="Policriti A."/>
            <person name="Clepet C."/>
            <person name="Casagrande A."/>
            <person name="Choisne N."/>
            <person name="Aubourg S."/>
            <person name="Vitulo N."/>
            <person name="Jubin C."/>
            <person name="Vezzi A."/>
            <person name="Legeai F."/>
            <person name="Hugueney P."/>
            <person name="Dasilva C."/>
            <person name="Horner D."/>
            <person name="Mica E."/>
            <person name="Jublot D."/>
            <person name="Poulain J."/>
            <person name="Bruyere C."/>
            <person name="Billault A."/>
            <person name="Segurens B."/>
            <person name="Gouyvenoux M."/>
            <person name="Ugarte E."/>
            <person name="Cattonaro F."/>
            <person name="Anthouard V."/>
            <person name="Vico V."/>
            <person name="Del Fabbro C."/>
            <person name="Alaux M."/>
            <person name="Di Gaspero G."/>
            <person name="Dumas V."/>
            <person name="Felice N."/>
            <person name="Paillard S."/>
            <person name="Juman I."/>
            <person name="Moroldo M."/>
            <person name="Scalabrin S."/>
            <person name="Canaguier A."/>
            <person name="Le Clainche I."/>
            <person name="Malacrida G."/>
            <person name="Durand E."/>
            <person name="Pesole G."/>
            <person name="Laucou V."/>
            <person name="Chatelet P."/>
            <person name="Merdinoglu D."/>
            <person name="Delledonne M."/>
            <person name="Pezzotti M."/>
            <person name="Lecharny A."/>
            <person name="Scarpelli C."/>
            <person name="Artiguenave F."/>
            <person name="Pe M.E."/>
            <person name="Valle G."/>
            <person name="Morgante M."/>
            <person name="Caboche M."/>
            <person name="Adam-Blondon A.-F."/>
            <person name="Weissenbach J."/>
            <person name="Quetier F."/>
            <person name="Wincker P."/>
        </authorList>
    </citation>
    <scope>NUCLEOTIDE SEQUENCE [LARGE SCALE GENOMIC DNA]</scope>
    <source>
        <strain evidence="5">cv. Pinot noir / PN40024</strain>
    </source>
</reference>
<dbReference type="eggNOG" id="KOG1310">
    <property type="taxonomic scope" value="Eukaryota"/>
</dbReference>
<dbReference type="SUPFAM" id="SSF50978">
    <property type="entry name" value="WD40 repeat-like"/>
    <property type="match status" value="1"/>
</dbReference>
<dbReference type="STRING" id="29760.F6H109"/>
<dbReference type="InterPro" id="IPR045151">
    <property type="entry name" value="DCAF8"/>
</dbReference>
<keyword evidence="1 3" id="KW-0853">WD repeat</keyword>
<dbReference type="AlphaFoldDB" id="F6H109"/>
<organism evidence="4 5">
    <name type="scientific">Vitis vinifera</name>
    <name type="common">Grape</name>
    <dbReference type="NCBI Taxonomy" id="29760"/>
    <lineage>
        <taxon>Eukaryota</taxon>
        <taxon>Viridiplantae</taxon>
        <taxon>Streptophyta</taxon>
        <taxon>Embryophyta</taxon>
        <taxon>Tracheophyta</taxon>
        <taxon>Spermatophyta</taxon>
        <taxon>Magnoliopsida</taxon>
        <taxon>eudicotyledons</taxon>
        <taxon>Gunneridae</taxon>
        <taxon>Pentapetalae</taxon>
        <taxon>rosids</taxon>
        <taxon>Vitales</taxon>
        <taxon>Vitaceae</taxon>
        <taxon>Viteae</taxon>
        <taxon>Vitis</taxon>
    </lineage>
</organism>
<dbReference type="HOGENOM" id="CLU_2101384_0_0_1"/>
<dbReference type="EMBL" id="FN595227">
    <property type="protein sequence ID" value="CCB45631.1"/>
    <property type="molecule type" value="Genomic_DNA"/>
</dbReference>
<keyword evidence="2" id="KW-0677">Repeat</keyword>
<gene>
    <name evidence="4" type="ordered locus">VIT_18s0001g07190</name>
</gene>
<dbReference type="Proteomes" id="UP000009183">
    <property type="component" value="Chromosome 18"/>
</dbReference>
<dbReference type="PANTHER" id="PTHR15574">
    <property type="entry name" value="WD REPEAT DOMAIN-CONTAINING FAMILY"/>
    <property type="match status" value="1"/>
</dbReference>
<dbReference type="PANTHER" id="PTHR15574:SF40">
    <property type="entry name" value="WD AND TETRATRICOPEPTIDE REPEATS PROTEIN 1"/>
    <property type="match status" value="1"/>
</dbReference>
<feature type="repeat" description="WD" evidence="3">
    <location>
        <begin position="46"/>
        <end position="74"/>
    </location>
</feature>
<proteinExistence type="predicted"/>